<gene>
    <name evidence="8" type="primary">tilS</name>
    <name evidence="8" type="ORF">NCTC13635_05262</name>
</gene>
<dbReference type="CDD" id="cd01992">
    <property type="entry name" value="TilS_N"/>
    <property type="match status" value="1"/>
</dbReference>
<accession>A0A3S4KL10</accession>
<dbReference type="InterPro" id="IPR014729">
    <property type="entry name" value="Rossmann-like_a/b/a_fold"/>
</dbReference>
<dbReference type="InterPro" id="IPR012094">
    <property type="entry name" value="tRNA_Ile_lys_synt"/>
</dbReference>
<evidence type="ECO:0000256" key="2">
    <source>
        <dbReference type="ARBA" id="ARBA00022598"/>
    </source>
</evidence>
<dbReference type="InterPro" id="IPR012795">
    <property type="entry name" value="tRNA_Ile_lys_synt_N"/>
</dbReference>
<dbReference type="GO" id="GO:0005524">
    <property type="term" value="F:ATP binding"/>
    <property type="evidence" value="ECO:0007669"/>
    <property type="project" value="UniProtKB-KW"/>
</dbReference>
<reference evidence="8 9" key="1">
    <citation type="submission" date="2018-12" db="EMBL/GenBank/DDBJ databases">
        <authorList>
            <consortium name="Pathogen Informatics"/>
        </authorList>
    </citation>
    <scope>NUCLEOTIDE SEQUENCE [LARGE SCALE GENOMIC DNA]</scope>
    <source>
        <strain evidence="8 9">NCTC13635</strain>
    </source>
</reference>
<name>A0A3S4KL10_KLEPN</name>
<evidence type="ECO:0000256" key="3">
    <source>
        <dbReference type="ARBA" id="ARBA00022694"/>
    </source>
</evidence>
<dbReference type="EMBL" id="LR134162">
    <property type="protein sequence ID" value="VEB05476.1"/>
    <property type="molecule type" value="Genomic_DNA"/>
</dbReference>
<evidence type="ECO:0000313" key="8">
    <source>
        <dbReference type="EMBL" id="VEB05476.1"/>
    </source>
</evidence>
<organism evidence="8 9">
    <name type="scientific">Klebsiella pneumoniae</name>
    <dbReference type="NCBI Taxonomy" id="573"/>
    <lineage>
        <taxon>Bacteria</taxon>
        <taxon>Pseudomonadati</taxon>
        <taxon>Pseudomonadota</taxon>
        <taxon>Gammaproteobacteria</taxon>
        <taxon>Enterobacterales</taxon>
        <taxon>Enterobacteriaceae</taxon>
        <taxon>Klebsiella/Raoultella group</taxon>
        <taxon>Klebsiella</taxon>
        <taxon>Klebsiella pneumoniae complex</taxon>
    </lineage>
</organism>
<dbReference type="GO" id="GO:0008033">
    <property type="term" value="P:tRNA processing"/>
    <property type="evidence" value="ECO:0007669"/>
    <property type="project" value="UniProtKB-KW"/>
</dbReference>
<dbReference type="Proteomes" id="UP000282433">
    <property type="component" value="Chromosome"/>
</dbReference>
<dbReference type="InterPro" id="IPR011063">
    <property type="entry name" value="TilS/TtcA_N"/>
</dbReference>
<evidence type="ECO:0000256" key="6">
    <source>
        <dbReference type="ARBA" id="ARBA00048539"/>
    </source>
</evidence>
<comment type="catalytic activity">
    <reaction evidence="6">
        <text>cytidine(34) in tRNA(Ile2) + L-lysine + ATP = lysidine(34) in tRNA(Ile2) + AMP + diphosphate + H(+)</text>
        <dbReference type="Rhea" id="RHEA:43744"/>
        <dbReference type="Rhea" id="RHEA-COMP:10625"/>
        <dbReference type="Rhea" id="RHEA-COMP:10670"/>
        <dbReference type="ChEBI" id="CHEBI:15378"/>
        <dbReference type="ChEBI" id="CHEBI:30616"/>
        <dbReference type="ChEBI" id="CHEBI:32551"/>
        <dbReference type="ChEBI" id="CHEBI:33019"/>
        <dbReference type="ChEBI" id="CHEBI:82748"/>
        <dbReference type="ChEBI" id="CHEBI:83665"/>
        <dbReference type="ChEBI" id="CHEBI:456215"/>
        <dbReference type="EC" id="6.3.4.19"/>
    </reaction>
</comment>
<keyword evidence="5" id="KW-0067">ATP-binding</keyword>
<evidence type="ECO:0000256" key="1">
    <source>
        <dbReference type="ARBA" id="ARBA00013267"/>
    </source>
</evidence>
<dbReference type="PANTHER" id="PTHR43033">
    <property type="entry name" value="TRNA(ILE)-LYSIDINE SYNTHASE-RELATED"/>
    <property type="match status" value="1"/>
</dbReference>
<protein>
    <recommendedName>
        <fullName evidence="1">tRNA(Ile)-lysidine synthetase</fullName>
        <ecNumber evidence="1">6.3.4.19</ecNumber>
    </recommendedName>
</protein>
<evidence type="ECO:0000259" key="7">
    <source>
        <dbReference type="Pfam" id="PF01171"/>
    </source>
</evidence>
<keyword evidence="2 8" id="KW-0436">Ligase</keyword>
<proteinExistence type="predicted"/>
<dbReference type="NCBIfam" id="TIGR02432">
    <property type="entry name" value="lysidine_TilS_N"/>
    <property type="match status" value="1"/>
</dbReference>
<dbReference type="Gene3D" id="3.40.50.620">
    <property type="entry name" value="HUPs"/>
    <property type="match status" value="1"/>
</dbReference>
<sequence length="249" mass="27374">MAHCRQICQQWQVPLVVHHVTLARGGLGVEAHARAARYQAFQDTLNAGEVLVTAQHQDDQCETLLLALKRGSGPTGLSAMAPSSAFAGSRLLRPLLNETRESLRQWALAHQLSWIEDESNQDDTYDRNFLRLRVIPVLRERWPHFSEAVARSASLCAEQEQLLDEMLAAELASLVAEDGSLAIAPLATMSPPRERRCCVAGSPGSRRRCPPARCLSASGTRWRWRGKMPAPVCGWGNLPSAVFNSVCTG</sequence>
<dbReference type="GO" id="GO:0032267">
    <property type="term" value="F:tRNA(Ile)-lysidine synthase activity"/>
    <property type="evidence" value="ECO:0007669"/>
    <property type="project" value="UniProtKB-EC"/>
</dbReference>
<evidence type="ECO:0000313" key="9">
    <source>
        <dbReference type="Proteomes" id="UP000282433"/>
    </source>
</evidence>
<dbReference type="Pfam" id="PF01171">
    <property type="entry name" value="ATP_bind_3"/>
    <property type="match status" value="1"/>
</dbReference>
<keyword evidence="4" id="KW-0547">Nucleotide-binding</keyword>
<dbReference type="SUPFAM" id="SSF52402">
    <property type="entry name" value="Adenine nucleotide alpha hydrolases-like"/>
    <property type="match status" value="1"/>
</dbReference>
<keyword evidence="3" id="KW-0819">tRNA processing</keyword>
<feature type="domain" description="tRNA(Ile)-lysidine/2-thiocytidine synthase N-terminal" evidence="7">
    <location>
        <begin position="2"/>
        <end position="131"/>
    </location>
</feature>
<evidence type="ECO:0000256" key="5">
    <source>
        <dbReference type="ARBA" id="ARBA00022840"/>
    </source>
</evidence>
<dbReference type="PANTHER" id="PTHR43033:SF1">
    <property type="entry name" value="TRNA(ILE)-LYSIDINE SYNTHASE-RELATED"/>
    <property type="match status" value="1"/>
</dbReference>
<evidence type="ECO:0000256" key="4">
    <source>
        <dbReference type="ARBA" id="ARBA00022741"/>
    </source>
</evidence>
<dbReference type="AlphaFoldDB" id="A0A3S4KL10"/>
<dbReference type="EC" id="6.3.4.19" evidence="1"/>